<gene>
    <name evidence="2" type="ORF">J2W48_001303</name>
</gene>
<name>A0ABU1Y570_9FLAO</name>
<organism evidence="2 3">
    <name type="scientific">Flavobacterium piscis</name>
    <dbReference type="NCBI Taxonomy" id="1114874"/>
    <lineage>
        <taxon>Bacteria</taxon>
        <taxon>Pseudomonadati</taxon>
        <taxon>Bacteroidota</taxon>
        <taxon>Flavobacteriia</taxon>
        <taxon>Flavobacteriales</taxon>
        <taxon>Flavobacteriaceae</taxon>
        <taxon>Flavobacterium</taxon>
    </lineage>
</organism>
<accession>A0ABU1Y570</accession>
<dbReference type="Proteomes" id="UP001269081">
    <property type="component" value="Unassembled WGS sequence"/>
</dbReference>
<reference evidence="2 3" key="1">
    <citation type="submission" date="2023-07" db="EMBL/GenBank/DDBJ databases">
        <title>Sorghum-associated microbial communities from plants grown in Nebraska, USA.</title>
        <authorList>
            <person name="Schachtman D."/>
        </authorList>
    </citation>
    <scope>NUCLEOTIDE SEQUENCE [LARGE SCALE GENOMIC DNA]</scope>
    <source>
        <strain evidence="2 3">4129</strain>
    </source>
</reference>
<dbReference type="Pfam" id="PF13847">
    <property type="entry name" value="Methyltransf_31"/>
    <property type="match status" value="1"/>
</dbReference>
<evidence type="ECO:0000313" key="2">
    <source>
        <dbReference type="EMBL" id="MDR7209370.1"/>
    </source>
</evidence>
<dbReference type="SUPFAM" id="SSF53335">
    <property type="entry name" value="S-adenosyl-L-methionine-dependent methyltransferases"/>
    <property type="match status" value="1"/>
</dbReference>
<evidence type="ECO:0000313" key="3">
    <source>
        <dbReference type="Proteomes" id="UP001269081"/>
    </source>
</evidence>
<dbReference type="InterPro" id="IPR025714">
    <property type="entry name" value="Methyltranfer_dom"/>
</dbReference>
<dbReference type="PANTHER" id="PTHR43861">
    <property type="entry name" value="TRANS-ACONITATE 2-METHYLTRANSFERASE-RELATED"/>
    <property type="match status" value="1"/>
</dbReference>
<protein>
    <submittedName>
        <fullName evidence="2">2-polyprenyl-3-methyl-5-hydroxy-6-metoxy-1, 4-benzoquinol methylase</fullName>
    </submittedName>
</protein>
<comment type="caution">
    <text evidence="2">The sequence shown here is derived from an EMBL/GenBank/DDBJ whole genome shotgun (WGS) entry which is preliminary data.</text>
</comment>
<dbReference type="InterPro" id="IPR029063">
    <property type="entry name" value="SAM-dependent_MTases_sf"/>
</dbReference>
<dbReference type="RefSeq" id="WP_310279563.1">
    <property type="nucleotide sequence ID" value="NZ_JAVDWQ010000003.1"/>
</dbReference>
<keyword evidence="2" id="KW-0808">Transferase</keyword>
<dbReference type="Gene3D" id="3.40.50.150">
    <property type="entry name" value="Vaccinia Virus protein VP39"/>
    <property type="match status" value="1"/>
</dbReference>
<keyword evidence="3" id="KW-1185">Reference proteome</keyword>
<proteinExistence type="predicted"/>
<dbReference type="EMBL" id="JAVDWQ010000003">
    <property type="protein sequence ID" value="MDR7209370.1"/>
    <property type="molecule type" value="Genomic_DNA"/>
</dbReference>
<dbReference type="GO" id="GO:0032259">
    <property type="term" value="P:methylation"/>
    <property type="evidence" value="ECO:0007669"/>
    <property type="project" value="UniProtKB-KW"/>
</dbReference>
<dbReference type="CDD" id="cd02440">
    <property type="entry name" value="AdoMet_MTases"/>
    <property type="match status" value="1"/>
</dbReference>
<evidence type="ECO:0000259" key="1">
    <source>
        <dbReference type="Pfam" id="PF13847"/>
    </source>
</evidence>
<sequence length="220" mass="25329">MFNDIYEYLASKIDIENKYILDAGCGVGFGSLLFAKNNAGKVTGISVSNLEIESANRNKNKYHFDNVDFKVSNFENTESCNYDLIFCVESLKHSLDFDKDFNALLNGLKTNGKLIIVDDFFENKTTTAMCEAFMADWNLNFLFASSHFSGMPHKFTLELEDLTHFMPKKSLFKINMQLLFFKLLKRKSMFKKLFKGGLLLDKLYAKKAMKYQLVTITKQE</sequence>
<dbReference type="GO" id="GO:0008168">
    <property type="term" value="F:methyltransferase activity"/>
    <property type="evidence" value="ECO:0007669"/>
    <property type="project" value="UniProtKB-KW"/>
</dbReference>
<feature type="domain" description="Methyltransferase" evidence="1">
    <location>
        <begin position="17"/>
        <end position="120"/>
    </location>
</feature>
<keyword evidence="2" id="KW-0489">Methyltransferase</keyword>